<evidence type="ECO:0008006" key="9">
    <source>
        <dbReference type="Google" id="ProtNLM"/>
    </source>
</evidence>
<dbReference type="InterPro" id="IPR036383">
    <property type="entry name" value="TSP1_rpt_sf"/>
</dbReference>
<dbReference type="Pfam" id="PF00090">
    <property type="entry name" value="TSP_1"/>
    <property type="match status" value="4"/>
</dbReference>
<dbReference type="Proteomes" id="UP001217089">
    <property type="component" value="Unassembled WGS sequence"/>
</dbReference>
<keyword evidence="3" id="KW-0732">Signal</keyword>
<accession>A0ABQ9E9E9</accession>
<dbReference type="InterPro" id="IPR052065">
    <property type="entry name" value="Compl_asym_regulator"/>
</dbReference>
<comment type="caution">
    <text evidence="7">The sequence shown here is derived from an EMBL/GenBank/DDBJ whole genome shotgun (WGS) entry which is preliminary data.</text>
</comment>
<name>A0ABQ9E9E9_TEGGR</name>
<evidence type="ECO:0000256" key="4">
    <source>
        <dbReference type="ARBA" id="ARBA00022737"/>
    </source>
</evidence>
<keyword evidence="4" id="KW-0677">Repeat</keyword>
<dbReference type="PRINTS" id="PR01705">
    <property type="entry name" value="TSP1REPEAT"/>
</dbReference>
<evidence type="ECO:0000313" key="7">
    <source>
        <dbReference type="EMBL" id="KAJ8301971.1"/>
    </source>
</evidence>
<keyword evidence="8" id="KW-1185">Reference proteome</keyword>
<feature type="region of interest" description="Disordered" evidence="6">
    <location>
        <begin position="560"/>
        <end position="581"/>
    </location>
</feature>
<dbReference type="Gene3D" id="2.20.100.10">
    <property type="entry name" value="Thrombospondin type-1 (TSP1) repeat"/>
    <property type="match status" value="4"/>
</dbReference>
<evidence type="ECO:0000256" key="5">
    <source>
        <dbReference type="ARBA" id="ARBA00023157"/>
    </source>
</evidence>
<organism evidence="7 8">
    <name type="scientific">Tegillarca granosa</name>
    <name type="common">Malaysian cockle</name>
    <name type="synonym">Anadara granosa</name>
    <dbReference type="NCBI Taxonomy" id="220873"/>
    <lineage>
        <taxon>Eukaryota</taxon>
        <taxon>Metazoa</taxon>
        <taxon>Spiralia</taxon>
        <taxon>Lophotrochozoa</taxon>
        <taxon>Mollusca</taxon>
        <taxon>Bivalvia</taxon>
        <taxon>Autobranchia</taxon>
        <taxon>Pteriomorphia</taxon>
        <taxon>Arcoida</taxon>
        <taxon>Arcoidea</taxon>
        <taxon>Arcidae</taxon>
        <taxon>Tegillarca</taxon>
    </lineage>
</organism>
<reference evidence="7 8" key="1">
    <citation type="submission" date="2022-12" db="EMBL/GenBank/DDBJ databases">
        <title>Chromosome-level genome of Tegillarca granosa.</title>
        <authorList>
            <person name="Kim J."/>
        </authorList>
    </citation>
    <scope>NUCLEOTIDE SEQUENCE [LARGE SCALE GENOMIC DNA]</scope>
    <source>
        <strain evidence="7">Teg-2019</strain>
        <tissue evidence="7">Adductor muscle</tissue>
    </source>
</reference>
<feature type="compositionally biased region" description="Basic and acidic residues" evidence="6">
    <location>
        <begin position="560"/>
        <end position="570"/>
    </location>
</feature>
<dbReference type="EMBL" id="JARBDR010000918">
    <property type="protein sequence ID" value="KAJ8301971.1"/>
    <property type="molecule type" value="Genomic_DNA"/>
</dbReference>
<feature type="compositionally biased region" description="Polar residues" evidence="6">
    <location>
        <begin position="571"/>
        <end position="581"/>
    </location>
</feature>
<keyword evidence="2" id="KW-0964">Secreted</keyword>
<gene>
    <name evidence="7" type="ORF">KUTeg_020958</name>
</gene>
<dbReference type="SUPFAM" id="SSF82895">
    <property type="entry name" value="TSP-1 type 1 repeat"/>
    <property type="match status" value="4"/>
</dbReference>
<dbReference type="PANTHER" id="PTHR22906:SF43">
    <property type="entry name" value="PROPERDIN"/>
    <property type="match status" value="1"/>
</dbReference>
<evidence type="ECO:0000313" key="8">
    <source>
        <dbReference type="Proteomes" id="UP001217089"/>
    </source>
</evidence>
<dbReference type="PANTHER" id="PTHR22906">
    <property type="entry name" value="PROPERDIN"/>
    <property type="match status" value="1"/>
</dbReference>
<proteinExistence type="predicted"/>
<keyword evidence="5" id="KW-1015">Disulfide bond</keyword>
<dbReference type="PROSITE" id="PS50092">
    <property type="entry name" value="TSP1"/>
    <property type="match status" value="4"/>
</dbReference>
<evidence type="ECO:0000256" key="2">
    <source>
        <dbReference type="ARBA" id="ARBA00022525"/>
    </source>
</evidence>
<dbReference type="SMART" id="SM00209">
    <property type="entry name" value="TSP1"/>
    <property type="match status" value="4"/>
</dbReference>
<dbReference type="InterPro" id="IPR000884">
    <property type="entry name" value="TSP1_rpt"/>
</dbReference>
<evidence type="ECO:0000256" key="3">
    <source>
        <dbReference type="ARBA" id="ARBA00022729"/>
    </source>
</evidence>
<evidence type="ECO:0000256" key="6">
    <source>
        <dbReference type="SAM" id="MobiDB-lite"/>
    </source>
</evidence>
<protein>
    <recommendedName>
        <fullName evidence="9">Hemicentin-1</fullName>
    </recommendedName>
</protein>
<comment type="subcellular location">
    <subcellularLocation>
        <location evidence="1">Secreted</location>
    </subcellularLocation>
</comment>
<evidence type="ECO:0000256" key="1">
    <source>
        <dbReference type="ARBA" id="ARBA00004613"/>
    </source>
</evidence>
<sequence>MAYNITEFECFRKFYGKRSLCKGPVRKKSKYDTPEKCCKKKGKGFAYGLKDLRLSTAYNSSCDDTYACNSSLHVRHGKKKNKYRCMSCADFRSTTVEPSTTTTARPDWGEWSPCSQTCGAGWRSRYRLCEDCDKNHFENTQSQPCMINFYCPVDGSWGPWFGWQPCSQSCGGGVRRRERRCNYPPPAHGGALCPGDAIREQTCNEDPCPDPGNAELYFTMFAFKEWMETGQSGHDIHYVVSRVVPGGCHGHENVIVRHPKMADVTAREHQLTQNDVKIDSVLVSMIIKISNQNKTRDSHGRFMFSNRNNLSFFSLYNSTLTNSLTDTGARSPLNRKADQQIPFNVRIINYSYFFIYLINNGTDTSTTYEWNTTGPLVHGGWSLWGSWSNCPVTCGTGQQIRTRACDSPRPLFGGRPCDGSDTDTKDCDASRPCPVDGGWTTWTNYGRCRAQRCQKGVRMRSRSCTNPRPRHGGRHCQGQHYDRQECINSENCPGENFQVRECEGVPPCHPDFNIRTIGGTHLSSASAGSRDGSKVNGDQIMITLCDARFFRQSLAVFQKHKSEEVEKTDKVTNATPKVTVN</sequence>